<dbReference type="PANTHER" id="PTHR24346:SF77">
    <property type="entry name" value="SERINE THREONINE PROTEIN KINASE"/>
    <property type="match status" value="1"/>
</dbReference>
<dbReference type="OrthoDB" id="68483at2759"/>
<dbReference type="FunFam" id="3.30.200.20:FF:000042">
    <property type="entry name" value="Aurora kinase A"/>
    <property type="match status" value="1"/>
</dbReference>
<dbReference type="FunFam" id="1.10.510.10:FF:000571">
    <property type="entry name" value="Maternal embryonic leucine zipper kinase"/>
    <property type="match status" value="1"/>
</dbReference>
<dbReference type="PROSITE" id="PS50011">
    <property type="entry name" value="PROTEIN_KINASE_DOM"/>
    <property type="match status" value="1"/>
</dbReference>
<reference evidence="6 7" key="1">
    <citation type="submission" date="2017-03" db="EMBL/GenBank/DDBJ databases">
        <title>An alternative strategy for trypanosome survival in the mammalian bloodstream revealed through genome and transcriptome analysis of the ubiquitous bovine parasite Trypanosoma (Megatrypanum) theileri.</title>
        <authorList>
            <person name="Kelly S."/>
            <person name="Ivens A."/>
            <person name="Mott A."/>
            <person name="O'Neill E."/>
            <person name="Emms D."/>
            <person name="Macleod O."/>
            <person name="Voorheis P."/>
            <person name="Matthews J."/>
            <person name="Matthews K."/>
            <person name="Carrington M."/>
        </authorList>
    </citation>
    <scope>NUCLEOTIDE SEQUENCE [LARGE SCALE GENOMIC DNA]</scope>
    <source>
        <strain evidence="6">Edinburgh</strain>
    </source>
</reference>
<dbReference type="AlphaFoldDB" id="A0A1X0P5Y9"/>
<dbReference type="Proteomes" id="UP000192257">
    <property type="component" value="Unassembled WGS sequence"/>
</dbReference>
<dbReference type="CDD" id="cd14008">
    <property type="entry name" value="STKc_LKB1_CaMKK"/>
    <property type="match status" value="1"/>
</dbReference>
<dbReference type="STRING" id="67003.A0A1X0P5Y9"/>
<dbReference type="InterPro" id="IPR000719">
    <property type="entry name" value="Prot_kinase_dom"/>
</dbReference>
<evidence type="ECO:0000256" key="4">
    <source>
        <dbReference type="SAM" id="MobiDB-lite"/>
    </source>
</evidence>
<keyword evidence="6" id="KW-0418">Kinase</keyword>
<feature type="region of interest" description="Disordered" evidence="4">
    <location>
        <begin position="653"/>
        <end position="759"/>
    </location>
</feature>
<keyword evidence="7" id="KW-1185">Reference proteome</keyword>
<dbReference type="PROSITE" id="PS00108">
    <property type="entry name" value="PROTEIN_KINASE_ST"/>
    <property type="match status" value="1"/>
</dbReference>
<organism evidence="6 7">
    <name type="scientific">Trypanosoma theileri</name>
    <dbReference type="NCBI Taxonomy" id="67003"/>
    <lineage>
        <taxon>Eukaryota</taxon>
        <taxon>Discoba</taxon>
        <taxon>Euglenozoa</taxon>
        <taxon>Kinetoplastea</taxon>
        <taxon>Metakinetoplastina</taxon>
        <taxon>Trypanosomatida</taxon>
        <taxon>Trypanosomatidae</taxon>
        <taxon>Trypanosoma</taxon>
    </lineage>
</organism>
<keyword evidence="2 3" id="KW-0067">ATP-binding</keyword>
<evidence type="ECO:0000259" key="5">
    <source>
        <dbReference type="PROSITE" id="PS50011"/>
    </source>
</evidence>
<sequence>MPWSGSCENPLAAETLADGSNYLGDETAFIRSLQLALESAINPFGYKSLRDLAAITTEEKLPTAESLLTLQKSTPPCKRCLLYERLLREVAEVLLSELEECQMSPSSSAGASALASSIERLRGVVEVLECSPFQSLSGSPAMFSAADSPSRGRIPQAADAILNITSPLSQGSTLLTSASDTLNASTDTWFYDLLVPNGTSPEEENNLPKGKSKEKGISDTRSQSRSRSLSICSTLSGSARLKPSCSQCDRSARDSNSAKIRRTTYFPRGASYSLSTLITNTEAPPRVKVTDQTVFGRNGGKKVINDYVVLRNIGRGSHGRVVLVQHQETKELYAMKILKFGKKLNERQLKVIRSEIAVLKRVSHPHVVRLHEVIGDKCHKRIFLILQYVSGGTIARSVTTTTIVPIPEAQLRQYTKQILSAIKCLHSRGVFHRDIKPENILIDGNGNTYLADFGVCAISSGMGVAGVEGTPAFMAPEVCSGKLEVVGELVDVWALGVTLYQLMYGFLPFRAFTQLDLTRKIVNCPVVFPDDVKKRGSVGSTSTIITYVKRMSTSALSNDDGKDNDERWDNPQYEDLIEEEAPNDKGEAVEEGEDEDNEFKYCKIISSRQFKELIRGVLCKDPDHRWTLRRIGESAWLTQELSFERAHPTFDSLAFNSPTNDNSAASSPRHPNPFTQTLKESARHSPAEKKNTQKRETTPTAQSRVRCATIREPQRGNTGASSSVEGQPVLSSYSIEPPLSLPTRLTTANESKPSRHGKSWKNLLHFSWGGKKKT</sequence>
<dbReference type="PANTHER" id="PTHR24346">
    <property type="entry name" value="MAP/MICROTUBULE AFFINITY-REGULATING KINASE"/>
    <property type="match status" value="1"/>
</dbReference>
<dbReference type="SMART" id="SM00220">
    <property type="entry name" value="S_TKc"/>
    <property type="match status" value="1"/>
</dbReference>
<gene>
    <name evidence="6" type="ORF">TM35_000044820</name>
</gene>
<dbReference type="RefSeq" id="XP_028886334.1">
    <property type="nucleotide sequence ID" value="XM_029022676.1"/>
</dbReference>
<feature type="region of interest" description="Disordered" evidence="4">
    <location>
        <begin position="200"/>
        <end position="229"/>
    </location>
</feature>
<dbReference type="GO" id="GO:0005524">
    <property type="term" value="F:ATP binding"/>
    <property type="evidence" value="ECO:0007669"/>
    <property type="project" value="UniProtKB-UniRule"/>
</dbReference>
<keyword evidence="6" id="KW-0808">Transferase</keyword>
<dbReference type="Pfam" id="PF00069">
    <property type="entry name" value="Pkinase"/>
    <property type="match status" value="1"/>
</dbReference>
<feature type="binding site" evidence="3">
    <location>
        <position position="336"/>
    </location>
    <ligand>
        <name>ATP</name>
        <dbReference type="ChEBI" id="CHEBI:30616"/>
    </ligand>
</feature>
<dbReference type="SUPFAM" id="SSF56112">
    <property type="entry name" value="Protein kinase-like (PK-like)"/>
    <property type="match status" value="1"/>
</dbReference>
<feature type="compositionally biased region" description="Low complexity" evidence="4">
    <location>
        <begin position="219"/>
        <end position="229"/>
    </location>
</feature>
<feature type="compositionally biased region" description="Polar residues" evidence="4">
    <location>
        <begin position="654"/>
        <end position="666"/>
    </location>
</feature>
<dbReference type="InterPro" id="IPR008271">
    <property type="entry name" value="Ser/Thr_kinase_AS"/>
</dbReference>
<keyword evidence="1 3" id="KW-0547">Nucleotide-binding</keyword>
<comment type="caution">
    <text evidence="6">The sequence shown here is derived from an EMBL/GenBank/DDBJ whole genome shotgun (WGS) entry which is preliminary data.</text>
</comment>
<dbReference type="InterPro" id="IPR011009">
    <property type="entry name" value="Kinase-like_dom_sf"/>
</dbReference>
<dbReference type="GO" id="GO:0004674">
    <property type="term" value="F:protein serine/threonine kinase activity"/>
    <property type="evidence" value="ECO:0007669"/>
    <property type="project" value="TreeGrafter"/>
</dbReference>
<feature type="compositionally biased region" description="Polar residues" evidence="4">
    <location>
        <begin position="715"/>
        <end position="734"/>
    </location>
</feature>
<dbReference type="GeneID" id="39982456"/>
<dbReference type="Gene3D" id="1.10.510.10">
    <property type="entry name" value="Transferase(Phosphotransferase) domain 1"/>
    <property type="match status" value="1"/>
</dbReference>
<dbReference type="PROSITE" id="PS00107">
    <property type="entry name" value="PROTEIN_KINASE_ATP"/>
    <property type="match status" value="1"/>
</dbReference>
<evidence type="ECO:0000256" key="2">
    <source>
        <dbReference type="ARBA" id="ARBA00022840"/>
    </source>
</evidence>
<dbReference type="GO" id="GO:0035556">
    <property type="term" value="P:intracellular signal transduction"/>
    <property type="evidence" value="ECO:0007669"/>
    <property type="project" value="TreeGrafter"/>
</dbReference>
<evidence type="ECO:0000313" key="6">
    <source>
        <dbReference type="EMBL" id="ORC92268.1"/>
    </source>
</evidence>
<dbReference type="EMBL" id="NBCO01000004">
    <property type="protein sequence ID" value="ORC92268.1"/>
    <property type="molecule type" value="Genomic_DNA"/>
</dbReference>
<evidence type="ECO:0000313" key="7">
    <source>
        <dbReference type="Proteomes" id="UP000192257"/>
    </source>
</evidence>
<dbReference type="Gene3D" id="3.30.200.20">
    <property type="entry name" value="Phosphorylase Kinase, domain 1"/>
    <property type="match status" value="1"/>
</dbReference>
<name>A0A1X0P5Y9_9TRYP</name>
<feature type="compositionally biased region" description="Basic and acidic residues" evidence="4">
    <location>
        <begin position="680"/>
        <end position="697"/>
    </location>
</feature>
<evidence type="ECO:0000256" key="3">
    <source>
        <dbReference type="PROSITE-ProRule" id="PRU10141"/>
    </source>
</evidence>
<feature type="domain" description="Protein kinase" evidence="5">
    <location>
        <begin position="307"/>
        <end position="637"/>
    </location>
</feature>
<accession>A0A1X0P5Y9</accession>
<proteinExistence type="predicted"/>
<evidence type="ECO:0000256" key="1">
    <source>
        <dbReference type="ARBA" id="ARBA00022741"/>
    </source>
</evidence>
<dbReference type="VEuPathDB" id="TriTrypDB:TM35_000044820"/>
<protein>
    <submittedName>
        <fullName evidence="6">Protein kinase domain</fullName>
    </submittedName>
</protein>
<dbReference type="GO" id="GO:0005737">
    <property type="term" value="C:cytoplasm"/>
    <property type="evidence" value="ECO:0007669"/>
    <property type="project" value="TreeGrafter"/>
</dbReference>
<dbReference type="InterPro" id="IPR017441">
    <property type="entry name" value="Protein_kinase_ATP_BS"/>
</dbReference>